<evidence type="ECO:0000313" key="2">
    <source>
        <dbReference type="Proteomes" id="UP000291084"/>
    </source>
</evidence>
<proteinExistence type="predicted"/>
<reference evidence="1 2" key="1">
    <citation type="journal article" date="2015" name="Sci. Rep.">
        <title>The power of single molecule real-time sequencing technology in the de novo assembly of a eukaryotic genome.</title>
        <authorList>
            <person name="Sakai H."/>
            <person name="Naito K."/>
            <person name="Ogiso-Tanaka E."/>
            <person name="Takahashi Y."/>
            <person name="Iseki K."/>
            <person name="Muto C."/>
            <person name="Satou K."/>
            <person name="Teruya K."/>
            <person name="Shiroma A."/>
            <person name="Shimoji M."/>
            <person name="Hirano T."/>
            <person name="Itoh T."/>
            <person name="Kaga A."/>
            <person name="Tomooka N."/>
        </authorList>
    </citation>
    <scope>NUCLEOTIDE SEQUENCE [LARGE SCALE GENOMIC DNA]</scope>
    <source>
        <strain evidence="2">cv. Shumari</strain>
    </source>
</reference>
<evidence type="ECO:0000313" key="1">
    <source>
        <dbReference type="EMBL" id="BAT75656.1"/>
    </source>
</evidence>
<dbReference type="EMBL" id="AP015034">
    <property type="protein sequence ID" value="BAT75656.1"/>
    <property type="molecule type" value="Genomic_DNA"/>
</dbReference>
<name>A0A0S3R4S6_PHAAN</name>
<dbReference type="AlphaFoldDB" id="A0A0S3R4S6"/>
<organism evidence="1 2">
    <name type="scientific">Vigna angularis var. angularis</name>
    <dbReference type="NCBI Taxonomy" id="157739"/>
    <lineage>
        <taxon>Eukaryota</taxon>
        <taxon>Viridiplantae</taxon>
        <taxon>Streptophyta</taxon>
        <taxon>Embryophyta</taxon>
        <taxon>Tracheophyta</taxon>
        <taxon>Spermatophyta</taxon>
        <taxon>Magnoliopsida</taxon>
        <taxon>eudicotyledons</taxon>
        <taxon>Gunneridae</taxon>
        <taxon>Pentapetalae</taxon>
        <taxon>rosids</taxon>
        <taxon>fabids</taxon>
        <taxon>Fabales</taxon>
        <taxon>Fabaceae</taxon>
        <taxon>Papilionoideae</taxon>
        <taxon>50 kb inversion clade</taxon>
        <taxon>NPAAA clade</taxon>
        <taxon>indigoferoid/millettioid clade</taxon>
        <taxon>Phaseoleae</taxon>
        <taxon>Vigna</taxon>
    </lineage>
</organism>
<accession>A0A0S3R4S6</accession>
<dbReference type="Proteomes" id="UP000291084">
    <property type="component" value="Chromosome 1"/>
</dbReference>
<gene>
    <name evidence="1" type="primary">Vigan.01G355700</name>
    <name evidence="1" type="ORF">VIGAN_01355700</name>
</gene>
<protein>
    <submittedName>
        <fullName evidence="1">Uncharacterized protein</fullName>
    </submittedName>
</protein>
<sequence>MSAVHQYTSSTLHSSRPRMLTSNINLLVGFATFDINQDKADCTDKLVGLVGCLPYVGGGASAPTMIVALVSNKLSTITRGASAFSSRIVMTQVLASRSTLRSLLNSQMFEKHPLT</sequence>
<keyword evidence="2" id="KW-1185">Reference proteome</keyword>